<dbReference type="GO" id="GO:0005737">
    <property type="term" value="C:cytoplasm"/>
    <property type="evidence" value="ECO:0007669"/>
    <property type="project" value="UniProtKB-SubCell"/>
</dbReference>
<feature type="compositionally biased region" description="Basic and acidic residues" evidence="11">
    <location>
        <begin position="286"/>
        <end position="297"/>
    </location>
</feature>
<evidence type="ECO:0000256" key="5">
    <source>
        <dbReference type="ARBA" id="ARBA00012472"/>
    </source>
</evidence>
<gene>
    <name evidence="14" type="ORF">CKAN_00959200</name>
</gene>
<keyword evidence="8" id="KW-0479">Metal-binding</keyword>
<comment type="caution">
    <text evidence="14">The sequence shown here is derived from an EMBL/GenBank/DDBJ whole genome shotgun (WGS) entry which is preliminary data.</text>
</comment>
<evidence type="ECO:0000256" key="3">
    <source>
        <dbReference type="ARBA" id="ARBA00004496"/>
    </source>
</evidence>
<dbReference type="GO" id="GO:0031123">
    <property type="term" value="P:RNA 3'-end processing"/>
    <property type="evidence" value="ECO:0007669"/>
    <property type="project" value="TreeGrafter"/>
</dbReference>
<evidence type="ECO:0000256" key="2">
    <source>
        <dbReference type="ARBA" id="ARBA00001946"/>
    </source>
</evidence>
<evidence type="ECO:0000256" key="1">
    <source>
        <dbReference type="ARBA" id="ARBA00001936"/>
    </source>
</evidence>
<dbReference type="FunFam" id="1.10.1410.10:FF:000018">
    <property type="entry name" value="Terminal uridylyltransferase cid1"/>
    <property type="match status" value="1"/>
</dbReference>
<feature type="region of interest" description="Disordered" evidence="11">
    <location>
        <begin position="382"/>
        <end position="405"/>
    </location>
</feature>
<dbReference type="OrthoDB" id="407432at2759"/>
<proteinExistence type="inferred from homology"/>
<feature type="compositionally biased region" description="Polar residues" evidence="11">
    <location>
        <begin position="396"/>
        <end position="405"/>
    </location>
</feature>
<feature type="region of interest" description="Disordered" evidence="11">
    <location>
        <begin position="180"/>
        <end position="297"/>
    </location>
</feature>
<comment type="cofactor">
    <cofactor evidence="1">
        <name>Mn(2+)</name>
        <dbReference type="ChEBI" id="CHEBI:29035"/>
    </cofactor>
</comment>
<dbReference type="AlphaFoldDB" id="A0A443NQY9"/>
<keyword evidence="9" id="KW-0460">Magnesium</keyword>
<dbReference type="Proteomes" id="UP000283530">
    <property type="component" value="Unassembled WGS sequence"/>
</dbReference>
<evidence type="ECO:0000256" key="10">
    <source>
        <dbReference type="ARBA" id="ARBA00049105"/>
    </source>
</evidence>
<feature type="region of interest" description="Disordered" evidence="11">
    <location>
        <begin position="1"/>
        <end position="69"/>
    </location>
</feature>
<evidence type="ECO:0000259" key="12">
    <source>
        <dbReference type="Pfam" id="PF03828"/>
    </source>
</evidence>
<protein>
    <recommendedName>
        <fullName evidence="5">RNA uridylyltransferase</fullName>
        <ecNumber evidence="5">2.7.7.52</ecNumber>
    </recommendedName>
</protein>
<dbReference type="GO" id="GO:0000956">
    <property type="term" value="P:nuclear-transcribed mRNA catabolic process"/>
    <property type="evidence" value="ECO:0007669"/>
    <property type="project" value="UniProtKB-ARBA"/>
</dbReference>
<dbReference type="GO" id="GO:0010628">
    <property type="term" value="P:positive regulation of gene expression"/>
    <property type="evidence" value="ECO:0007669"/>
    <property type="project" value="UniProtKB-ARBA"/>
</dbReference>
<evidence type="ECO:0000313" key="15">
    <source>
        <dbReference type="Proteomes" id="UP000283530"/>
    </source>
</evidence>
<comment type="similarity">
    <text evidence="4">Belongs to the DNA polymerase type-B-like family.</text>
</comment>
<reference evidence="14 15" key="1">
    <citation type="journal article" date="2019" name="Nat. Plants">
        <title>Stout camphor tree genome fills gaps in understanding of flowering plant genome evolution.</title>
        <authorList>
            <person name="Chaw S.M."/>
            <person name="Liu Y.C."/>
            <person name="Wu Y.W."/>
            <person name="Wang H.Y."/>
            <person name="Lin C.I."/>
            <person name="Wu C.S."/>
            <person name="Ke H.M."/>
            <person name="Chang L.Y."/>
            <person name="Hsu C.Y."/>
            <person name="Yang H.T."/>
            <person name="Sudianto E."/>
            <person name="Hsu M.H."/>
            <person name="Wu K.P."/>
            <person name="Wang L.N."/>
            <person name="Leebens-Mack J.H."/>
            <person name="Tsai I.J."/>
        </authorList>
    </citation>
    <scope>NUCLEOTIDE SEQUENCE [LARGE SCALE GENOMIC DNA]</scope>
    <source>
        <strain evidence="15">cv. Chaw 1501</strain>
        <tissue evidence="14">Young leaves</tissue>
    </source>
</reference>
<feature type="region of interest" description="Disordered" evidence="11">
    <location>
        <begin position="101"/>
        <end position="145"/>
    </location>
</feature>
<organism evidence="14 15">
    <name type="scientific">Cinnamomum micranthum f. kanehirae</name>
    <dbReference type="NCBI Taxonomy" id="337451"/>
    <lineage>
        <taxon>Eukaryota</taxon>
        <taxon>Viridiplantae</taxon>
        <taxon>Streptophyta</taxon>
        <taxon>Embryophyta</taxon>
        <taxon>Tracheophyta</taxon>
        <taxon>Spermatophyta</taxon>
        <taxon>Magnoliopsida</taxon>
        <taxon>Magnoliidae</taxon>
        <taxon>Laurales</taxon>
        <taxon>Lauraceae</taxon>
        <taxon>Cinnamomum</taxon>
    </lineage>
</organism>
<dbReference type="InterPro" id="IPR002058">
    <property type="entry name" value="PAP_assoc"/>
</dbReference>
<dbReference type="SUPFAM" id="SSF81631">
    <property type="entry name" value="PAP/OAS1 substrate-binding domain"/>
    <property type="match status" value="1"/>
</dbReference>
<dbReference type="Pfam" id="PF22600">
    <property type="entry name" value="MTPAP-like_central"/>
    <property type="match status" value="1"/>
</dbReference>
<dbReference type="GO" id="GO:0050265">
    <property type="term" value="F:RNA uridylyltransferase activity"/>
    <property type="evidence" value="ECO:0007669"/>
    <property type="project" value="UniProtKB-EC"/>
</dbReference>
<dbReference type="GO" id="GO:0046872">
    <property type="term" value="F:metal ion binding"/>
    <property type="evidence" value="ECO:0007669"/>
    <property type="project" value="UniProtKB-KW"/>
</dbReference>
<comment type="cofactor">
    <cofactor evidence="2">
        <name>Mg(2+)</name>
        <dbReference type="ChEBI" id="CHEBI:18420"/>
    </cofactor>
</comment>
<dbReference type="InterPro" id="IPR054708">
    <property type="entry name" value="MTPAP-like_central"/>
</dbReference>
<dbReference type="EMBL" id="QPKB01000003">
    <property type="protein sequence ID" value="RWR80931.1"/>
    <property type="molecule type" value="Genomic_DNA"/>
</dbReference>
<dbReference type="Gene3D" id="1.10.1410.10">
    <property type="match status" value="1"/>
</dbReference>
<dbReference type="Pfam" id="PF03828">
    <property type="entry name" value="PAP_assoc"/>
    <property type="match status" value="1"/>
</dbReference>
<feature type="domain" description="Poly(A) RNA polymerase mitochondrial-like central palm" evidence="13">
    <location>
        <begin position="430"/>
        <end position="558"/>
    </location>
</feature>
<comment type="catalytic activity">
    <reaction evidence="10">
        <text>RNA(n) + UTP = RNA(n)-3'-uridine ribonucleotide + diphosphate</text>
        <dbReference type="Rhea" id="RHEA:14785"/>
        <dbReference type="Rhea" id="RHEA-COMP:14527"/>
        <dbReference type="Rhea" id="RHEA-COMP:17348"/>
        <dbReference type="ChEBI" id="CHEBI:33019"/>
        <dbReference type="ChEBI" id="CHEBI:46398"/>
        <dbReference type="ChEBI" id="CHEBI:140395"/>
        <dbReference type="ChEBI" id="CHEBI:173116"/>
        <dbReference type="EC" id="2.7.7.52"/>
    </reaction>
</comment>
<feature type="domain" description="PAP-associated" evidence="12">
    <location>
        <begin position="646"/>
        <end position="705"/>
    </location>
</feature>
<evidence type="ECO:0000256" key="9">
    <source>
        <dbReference type="ARBA" id="ARBA00022842"/>
    </source>
</evidence>
<dbReference type="Gene3D" id="3.30.460.10">
    <property type="entry name" value="Beta Polymerase, domain 2"/>
    <property type="match status" value="1"/>
</dbReference>
<dbReference type="STRING" id="337451.A0A443NQY9"/>
<dbReference type="InterPro" id="IPR043519">
    <property type="entry name" value="NT_sf"/>
</dbReference>
<dbReference type="PANTHER" id="PTHR12271">
    <property type="entry name" value="POLY A POLYMERASE CID PAP -RELATED"/>
    <property type="match status" value="1"/>
</dbReference>
<evidence type="ECO:0000256" key="8">
    <source>
        <dbReference type="ARBA" id="ARBA00022723"/>
    </source>
</evidence>
<keyword evidence="7 14" id="KW-0808">Transferase</keyword>
<evidence type="ECO:0000256" key="11">
    <source>
        <dbReference type="SAM" id="MobiDB-lite"/>
    </source>
</evidence>
<evidence type="ECO:0000256" key="4">
    <source>
        <dbReference type="ARBA" id="ARBA00008593"/>
    </source>
</evidence>
<evidence type="ECO:0000256" key="7">
    <source>
        <dbReference type="ARBA" id="ARBA00022679"/>
    </source>
</evidence>
<feature type="compositionally biased region" description="Low complexity" evidence="11">
    <location>
        <begin position="200"/>
        <end position="210"/>
    </location>
</feature>
<dbReference type="GO" id="GO:0061157">
    <property type="term" value="P:mRNA destabilization"/>
    <property type="evidence" value="ECO:0007669"/>
    <property type="project" value="UniProtKB-ARBA"/>
</dbReference>
<feature type="compositionally biased region" description="Pro residues" evidence="11">
    <location>
        <begin position="59"/>
        <end position="69"/>
    </location>
</feature>
<comment type="subcellular location">
    <subcellularLocation>
        <location evidence="3">Cytoplasm</location>
    </subcellularLocation>
</comment>
<dbReference type="FunFam" id="3.30.460.10:FF:000067">
    <property type="entry name" value="Terminal uridylyltransferase cid1"/>
    <property type="match status" value="1"/>
</dbReference>
<dbReference type="CDD" id="cd05402">
    <property type="entry name" value="NT_PAP_TUTase"/>
    <property type="match status" value="1"/>
</dbReference>
<name>A0A443NQY9_9MAGN</name>
<feature type="compositionally biased region" description="Polar residues" evidence="11">
    <location>
        <begin position="181"/>
        <end position="191"/>
    </location>
</feature>
<evidence type="ECO:0000256" key="6">
    <source>
        <dbReference type="ARBA" id="ARBA00022490"/>
    </source>
</evidence>
<feature type="compositionally biased region" description="Low complexity" evidence="11">
    <location>
        <begin position="23"/>
        <end position="38"/>
    </location>
</feature>
<sequence>MAGGQKPFSAEPSPSGGQFLLQLLQKPPSTTPSPQSDLSPHHPHSHLHDPAVAAVGPSHPFPPWPTDLRPPPLLSDPRFAPSPYSFSPVFAQNPWPLSSFDLRNPNFPPPNPNPNPNPNPPFNSFPHFGFPRNGDPAPPPHHQIPPFLPHLLINDGILPENSTTLTFGSLKCEIRAPNALPNGNSTDSKFQPWQGPAKEAAAPGRSSRAPPIRPHEKGPGAPWQRPSSGGAQRPGLMENRAQRPGLMENRAQRPGLMENRRPPPPPPPIGHSRRPKGPEQWASANGRRDGEHGLEKRDFSVKLPLTVQLDKPGPPTGSNLHSVPRADLEERVANLRGEVLSDGSSSSGFRRRIGIINPEDGRDIEEDISSLMLEDEEANRYAAKKKNGSRGKDLRSYSSRGLQVSSQRMRNRRKEIACRGDIERLTHCFLSIYESLIPPDEEKEKQKQLLASLEKLVNKEWPRAQLFLYGSCANTFGVSNSDIDVCMTLDDDGTSKSDILLKLAEILESDNLQNVQALTRARVPIVKLMDPVTKISCDICINNVLALVNTKLLRDYAQIDVRLRQLAFIVKYWAKSRGVNETYHGTLSSYAYVLMCIHFLQSRRPAILPCLQGMKATYVVKIDNVDYGYFDKVEELRDFGAVNNESIGFLLWAFFDYWAYCHDYANDVISVRTAGIISKREKDWTRRIGNDRHLICIEDPFEVNHDLGRVVDKYSIKILREEFERAADVLQYDPNPSVKLFEPYVSS</sequence>
<dbReference type="EC" id="2.7.7.52" evidence="5"/>
<accession>A0A443NQY9</accession>
<feature type="compositionally biased region" description="Pro residues" evidence="11">
    <location>
        <begin position="106"/>
        <end position="123"/>
    </location>
</feature>
<keyword evidence="6" id="KW-0963">Cytoplasm</keyword>
<keyword evidence="14" id="KW-0548">Nucleotidyltransferase</keyword>
<evidence type="ECO:0000259" key="13">
    <source>
        <dbReference type="Pfam" id="PF22600"/>
    </source>
</evidence>
<dbReference type="SUPFAM" id="SSF81301">
    <property type="entry name" value="Nucleotidyltransferase"/>
    <property type="match status" value="1"/>
</dbReference>
<feature type="compositionally biased region" description="Pro residues" evidence="11">
    <location>
        <begin position="136"/>
        <end position="145"/>
    </location>
</feature>
<dbReference type="PANTHER" id="PTHR12271:SF40">
    <property type="entry name" value="POLY(A) RNA POLYMERASE GLD2"/>
    <property type="match status" value="1"/>
</dbReference>
<evidence type="ECO:0000313" key="14">
    <source>
        <dbReference type="EMBL" id="RWR80931.1"/>
    </source>
</evidence>
<keyword evidence="15" id="KW-1185">Reference proteome</keyword>